<gene>
    <name evidence="1" type="ORF">PISMIDRAFT_605992</name>
</gene>
<keyword evidence="2" id="KW-1185">Reference proteome</keyword>
<organism evidence="1 2">
    <name type="scientific">Pisolithus microcarpus 441</name>
    <dbReference type="NCBI Taxonomy" id="765257"/>
    <lineage>
        <taxon>Eukaryota</taxon>
        <taxon>Fungi</taxon>
        <taxon>Dikarya</taxon>
        <taxon>Basidiomycota</taxon>
        <taxon>Agaricomycotina</taxon>
        <taxon>Agaricomycetes</taxon>
        <taxon>Agaricomycetidae</taxon>
        <taxon>Boletales</taxon>
        <taxon>Sclerodermatineae</taxon>
        <taxon>Pisolithaceae</taxon>
        <taxon>Pisolithus</taxon>
    </lineage>
</organism>
<protein>
    <submittedName>
        <fullName evidence="1">Uncharacterized protein</fullName>
    </submittedName>
</protein>
<name>A0A0C9ZPW6_9AGAM</name>
<dbReference type="HOGENOM" id="CLU_178705_0_0_1"/>
<accession>A0A0C9ZPW6</accession>
<reference evidence="1 2" key="1">
    <citation type="submission" date="2014-04" db="EMBL/GenBank/DDBJ databases">
        <authorList>
            <consortium name="DOE Joint Genome Institute"/>
            <person name="Kuo A."/>
            <person name="Kohler A."/>
            <person name="Costa M.D."/>
            <person name="Nagy L.G."/>
            <person name="Floudas D."/>
            <person name="Copeland A."/>
            <person name="Barry K.W."/>
            <person name="Cichocki N."/>
            <person name="Veneault-Fourrey C."/>
            <person name="LaButti K."/>
            <person name="Lindquist E.A."/>
            <person name="Lipzen A."/>
            <person name="Lundell T."/>
            <person name="Morin E."/>
            <person name="Murat C."/>
            <person name="Sun H."/>
            <person name="Tunlid A."/>
            <person name="Henrissat B."/>
            <person name="Grigoriev I.V."/>
            <person name="Hibbett D.S."/>
            <person name="Martin F."/>
            <person name="Nordberg H.P."/>
            <person name="Cantor M.N."/>
            <person name="Hua S.X."/>
        </authorList>
    </citation>
    <scope>NUCLEOTIDE SEQUENCE [LARGE SCALE GENOMIC DNA]</scope>
    <source>
        <strain evidence="1 2">441</strain>
    </source>
</reference>
<reference evidence="2" key="2">
    <citation type="submission" date="2015-01" db="EMBL/GenBank/DDBJ databases">
        <title>Evolutionary Origins and Diversification of the Mycorrhizal Mutualists.</title>
        <authorList>
            <consortium name="DOE Joint Genome Institute"/>
            <consortium name="Mycorrhizal Genomics Consortium"/>
            <person name="Kohler A."/>
            <person name="Kuo A."/>
            <person name="Nagy L.G."/>
            <person name="Floudas D."/>
            <person name="Copeland A."/>
            <person name="Barry K.W."/>
            <person name="Cichocki N."/>
            <person name="Veneault-Fourrey C."/>
            <person name="LaButti K."/>
            <person name="Lindquist E.A."/>
            <person name="Lipzen A."/>
            <person name="Lundell T."/>
            <person name="Morin E."/>
            <person name="Murat C."/>
            <person name="Riley R."/>
            <person name="Ohm R."/>
            <person name="Sun H."/>
            <person name="Tunlid A."/>
            <person name="Henrissat B."/>
            <person name="Grigoriev I.V."/>
            <person name="Hibbett D.S."/>
            <person name="Martin F."/>
        </authorList>
    </citation>
    <scope>NUCLEOTIDE SEQUENCE [LARGE SCALE GENOMIC DNA]</scope>
    <source>
        <strain evidence="2">441</strain>
    </source>
</reference>
<dbReference type="AlphaFoldDB" id="A0A0C9ZPW6"/>
<dbReference type="EMBL" id="KN833693">
    <property type="protein sequence ID" value="KIK28124.1"/>
    <property type="molecule type" value="Genomic_DNA"/>
</dbReference>
<sequence>MDMMKGGLSHEDLLQEDRLEVFLAQRHSISVDSQNEITTVFLKDKAYPRSKYTLWPEADPSWFLRFSPV</sequence>
<evidence type="ECO:0000313" key="2">
    <source>
        <dbReference type="Proteomes" id="UP000054018"/>
    </source>
</evidence>
<dbReference type="Proteomes" id="UP000054018">
    <property type="component" value="Unassembled WGS sequence"/>
</dbReference>
<proteinExistence type="predicted"/>
<evidence type="ECO:0000313" key="1">
    <source>
        <dbReference type="EMBL" id="KIK28124.1"/>
    </source>
</evidence>